<dbReference type="InterPro" id="IPR015422">
    <property type="entry name" value="PyrdxlP-dep_Trfase_small"/>
</dbReference>
<evidence type="ECO:0000256" key="3">
    <source>
        <dbReference type="ARBA" id="ARBA00022576"/>
    </source>
</evidence>
<dbReference type="EC" id="2.6.1.-" evidence="6"/>
<dbReference type="GO" id="GO:0006520">
    <property type="term" value="P:amino acid metabolic process"/>
    <property type="evidence" value="ECO:0007669"/>
    <property type="project" value="InterPro"/>
</dbReference>
<dbReference type="RefSeq" id="WP_019034679.1">
    <property type="nucleotide sequence ID" value="NZ_JASOSY010000004.1"/>
</dbReference>
<accession>A0A379C347</accession>
<dbReference type="PANTHER" id="PTHR46383">
    <property type="entry name" value="ASPARTATE AMINOTRANSFERASE"/>
    <property type="match status" value="1"/>
</dbReference>
<dbReference type="OrthoDB" id="9802328at2"/>
<dbReference type="Pfam" id="PF00155">
    <property type="entry name" value="Aminotran_1_2"/>
    <property type="match status" value="1"/>
</dbReference>
<dbReference type="EMBL" id="UGSZ01000001">
    <property type="protein sequence ID" value="SUB56511.1"/>
    <property type="molecule type" value="Genomic_DNA"/>
</dbReference>
<dbReference type="STRING" id="1122949.GCA_000378725_00852"/>
<dbReference type="GO" id="GO:0030170">
    <property type="term" value="F:pyridoxal phosphate binding"/>
    <property type="evidence" value="ECO:0007669"/>
    <property type="project" value="InterPro"/>
</dbReference>
<dbReference type="InterPro" id="IPR004839">
    <property type="entry name" value="Aminotransferase_I/II_large"/>
</dbReference>
<evidence type="ECO:0000313" key="9">
    <source>
        <dbReference type="Proteomes" id="UP000255517"/>
    </source>
</evidence>
<dbReference type="PROSITE" id="PS00105">
    <property type="entry name" value="AA_TRANSFER_CLASS_1"/>
    <property type="match status" value="1"/>
</dbReference>
<evidence type="ECO:0000256" key="5">
    <source>
        <dbReference type="ARBA" id="ARBA00022898"/>
    </source>
</evidence>
<feature type="domain" description="Aminotransferase class I/classII large" evidence="7">
    <location>
        <begin position="31"/>
        <end position="385"/>
    </location>
</feature>
<dbReference type="InterPro" id="IPR015424">
    <property type="entry name" value="PyrdxlP-dep_Trfase"/>
</dbReference>
<evidence type="ECO:0000256" key="2">
    <source>
        <dbReference type="ARBA" id="ARBA00007441"/>
    </source>
</evidence>
<evidence type="ECO:0000259" key="7">
    <source>
        <dbReference type="Pfam" id="PF00155"/>
    </source>
</evidence>
<dbReference type="GO" id="GO:0008483">
    <property type="term" value="F:transaminase activity"/>
    <property type="evidence" value="ECO:0007669"/>
    <property type="project" value="UniProtKB-KW"/>
</dbReference>
<evidence type="ECO:0000256" key="6">
    <source>
        <dbReference type="RuleBase" id="RU000481"/>
    </source>
</evidence>
<comment type="similarity">
    <text evidence="2 6">Belongs to the class-I pyridoxal-phosphate-dependent aminotransferase family.</text>
</comment>
<keyword evidence="5" id="KW-0663">Pyridoxal phosphate</keyword>
<dbReference type="NCBIfam" id="NF005744">
    <property type="entry name" value="PRK07568.1"/>
    <property type="match status" value="1"/>
</dbReference>
<protein>
    <recommendedName>
        <fullName evidence="6">Aminotransferase</fullName>
        <ecNumber evidence="6">2.6.1.-</ecNumber>
    </recommendedName>
</protein>
<name>A0A379C347_9FIRM</name>
<dbReference type="AlphaFoldDB" id="A0A379C347"/>
<reference evidence="8 9" key="1">
    <citation type="submission" date="2018-06" db="EMBL/GenBank/DDBJ databases">
        <authorList>
            <consortium name="Pathogen Informatics"/>
            <person name="Doyle S."/>
        </authorList>
    </citation>
    <scope>NUCLEOTIDE SEQUENCE [LARGE SCALE GENOMIC DNA]</scope>
    <source>
        <strain evidence="8 9">NCTC13149</strain>
    </source>
</reference>
<dbReference type="Gene3D" id="3.40.640.10">
    <property type="entry name" value="Type I PLP-dependent aspartate aminotransferase-like (Major domain)"/>
    <property type="match status" value="1"/>
</dbReference>
<dbReference type="InterPro" id="IPR015421">
    <property type="entry name" value="PyrdxlP-dep_Trfase_major"/>
</dbReference>
<dbReference type="InterPro" id="IPR004838">
    <property type="entry name" value="NHTrfase_class1_PyrdxlP-BS"/>
</dbReference>
<sequence>MKLSNRIYDMPFSGTRKLTPYIEKAKEKGKKIIELYVGQPDIKTPEGFFDAIKNFKPEVLAYGANNGNPKLRKVISKYYKEKGIDFDWDEILITIGGSEALLFSLISICDPGDKVLAVEPLYTDYNTIAKELNIEIKAITTSPENGYHLPDKKTIEALIDKDTKGILMNHPNNPTGTVYTDEEVNMISDIVLENDLFLISDEVYREFVYEGLEYTSFAQVEKIKDHVIIVDSISKRYSACGARIGNIASKNKDFINNVIKLCQSRICPPTLDQEGAIELYKTPKEYFKEVNNEYRKRRDLVYGLLSKMEGIVCQKPEGAFYICAKLPVDNAEKFLIWMLENFEDNGEVVMLSPIEGFYASEGLGTKEVRIAYVLEEDKLKRAMEILEKALVSYPNRTNY</sequence>
<comment type="cofactor">
    <cofactor evidence="1 6">
        <name>pyridoxal 5'-phosphate</name>
        <dbReference type="ChEBI" id="CHEBI:597326"/>
    </cofactor>
</comment>
<dbReference type="CDD" id="cd00609">
    <property type="entry name" value="AAT_like"/>
    <property type="match status" value="1"/>
</dbReference>
<keyword evidence="4 6" id="KW-0808">Transferase</keyword>
<dbReference type="Proteomes" id="UP000255517">
    <property type="component" value="Unassembled WGS sequence"/>
</dbReference>
<dbReference type="SUPFAM" id="SSF53383">
    <property type="entry name" value="PLP-dependent transferases"/>
    <property type="match status" value="1"/>
</dbReference>
<evidence type="ECO:0000313" key="8">
    <source>
        <dbReference type="EMBL" id="SUB56511.1"/>
    </source>
</evidence>
<dbReference type="InterPro" id="IPR050596">
    <property type="entry name" value="AspAT/PAT-like"/>
</dbReference>
<proteinExistence type="inferred from homology"/>
<evidence type="ECO:0000256" key="4">
    <source>
        <dbReference type="ARBA" id="ARBA00022679"/>
    </source>
</evidence>
<organism evidence="8 9">
    <name type="scientific">Peptoniphilus lacrimalis</name>
    <dbReference type="NCBI Taxonomy" id="33031"/>
    <lineage>
        <taxon>Bacteria</taxon>
        <taxon>Bacillati</taxon>
        <taxon>Bacillota</taxon>
        <taxon>Tissierellia</taxon>
        <taxon>Tissierellales</taxon>
        <taxon>Peptoniphilaceae</taxon>
        <taxon>Peptoniphilus</taxon>
    </lineage>
</organism>
<evidence type="ECO:0000256" key="1">
    <source>
        <dbReference type="ARBA" id="ARBA00001933"/>
    </source>
</evidence>
<keyword evidence="3 6" id="KW-0032">Aminotransferase</keyword>
<gene>
    <name evidence="8" type="ORF">NCTC13149_00283</name>
</gene>
<dbReference type="Gene3D" id="3.90.1150.10">
    <property type="entry name" value="Aspartate Aminotransferase, domain 1"/>
    <property type="match status" value="1"/>
</dbReference>